<evidence type="ECO:0000256" key="2">
    <source>
        <dbReference type="SAM" id="Phobius"/>
    </source>
</evidence>
<keyword evidence="2" id="KW-0812">Transmembrane</keyword>
<feature type="domain" description="EGF-like" evidence="3">
    <location>
        <begin position="399"/>
        <end position="443"/>
    </location>
</feature>
<dbReference type="InterPro" id="IPR000742">
    <property type="entry name" value="EGF"/>
</dbReference>
<name>A0ABR2H2N0_9EUKA</name>
<protein>
    <submittedName>
        <fullName evidence="4">Laminin subunit alpha-2</fullName>
    </submittedName>
</protein>
<feature type="domain" description="EGF-like" evidence="3">
    <location>
        <begin position="17"/>
        <end position="63"/>
    </location>
</feature>
<feature type="domain" description="EGF-like" evidence="3">
    <location>
        <begin position="550"/>
        <end position="611"/>
    </location>
</feature>
<keyword evidence="2" id="KW-0472">Membrane</keyword>
<keyword evidence="2" id="KW-1133">Transmembrane helix</keyword>
<feature type="domain" description="EGF-like" evidence="3">
    <location>
        <begin position="491"/>
        <end position="537"/>
    </location>
</feature>
<evidence type="ECO:0000259" key="3">
    <source>
        <dbReference type="SMART" id="SM00181"/>
    </source>
</evidence>
<dbReference type="InterPro" id="IPR009030">
    <property type="entry name" value="Growth_fac_rcpt_cys_sf"/>
</dbReference>
<feature type="region of interest" description="Disordered" evidence="1">
    <location>
        <begin position="1332"/>
        <end position="1355"/>
    </location>
</feature>
<dbReference type="InterPro" id="IPR052798">
    <property type="entry name" value="Giardia_VSA"/>
</dbReference>
<evidence type="ECO:0000256" key="1">
    <source>
        <dbReference type="SAM" id="MobiDB-lite"/>
    </source>
</evidence>
<accession>A0ABR2H2N0</accession>
<feature type="domain" description="EGF-like" evidence="3">
    <location>
        <begin position="782"/>
        <end position="847"/>
    </location>
</feature>
<dbReference type="SMART" id="SM00181">
    <property type="entry name" value="EGF"/>
    <property type="match status" value="8"/>
</dbReference>
<dbReference type="SUPFAM" id="SSF57184">
    <property type="entry name" value="Growth factor receptor domain"/>
    <property type="match status" value="4"/>
</dbReference>
<feature type="transmembrane region" description="Helical" evidence="2">
    <location>
        <begin position="1298"/>
        <end position="1321"/>
    </location>
</feature>
<feature type="domain" description="EGF-like" evidence="3">
    <location>
        <begin position="622"/>
        <end position="674"/>
    </location>
</feature>
<dbReference type="PANTHER" id="PTHR23275:SF100">
    <property type="entry name" value="EGF-LIKE DOMAIN-CONTAINING PROTEIN"/>
    <property type="match status" value="1"/>
</dbReference>
<feature type="domain" description="EGF-like" evidence="3">
    <location>
        <begin position="896"/>
        <end position="943"/>
    </location>
</feature>
<dbReference type="Proteomes" id="UP001470230">
    <property type="component" value="Unassembled WGS sequence"/>
</dbReference>
<dbReference type="PANTHER" id="PTHR23275">
    <property type="entry name" value="CABRIOLET.-RELATED"/>
    <property type="match status" value="1"/>
</dbReference>
<keyword evidence="5" id="KW-1185">Reference proteome</keyword>
<organism evidence="4 5">
    <name type="scientific">Tritrichomonas musculus</name>
    <dbReference type="NCBI Taxonomy" id="1915356"/>
    <lineage>
        <taxon>Eukaryota</taxon>
        <taxon>Metamonada</taxon>
        <taxon>Parabasalia</taxon>
        <taxon>Tritrichomonadida</taxon>
        <taxon>Tritrichomonadidae</taxon>
        <taxon>Tritrichomonas</taxon>
    </lineage>
</organism>
<dbReference type="EMBL" id="JAPFFF010000045">
    <property type="protein sequence ID" value="KAK8840479.1"/>
    <property type="molecule type" value="Genomic_DNA"/>
</dbReference>
<feature type="compositionally biased region" description="Basic and acidic residues" evidence="1">
    <location>
        <begin position="1338"/>
        <end position="1347"/>
    </location>
</feature>
<comment type="caution">
    <text evidence="4">The sequence shown here is derived from an EMBL/GenBank/DDBJ whole genome shotgun (WGS) entry which is preliminary data.</text>
</comment>
<evidence type="ECO:0000313" key="4">
    <source>
        <dbReference type="EMBL" id="KAK8840479.1"/>
    </source>
</evidence>
<sequence length="1355" mass="149034">MSINFIMQTSISKFPRICEDDEGINPYNGYCEKCPENAKVNPIKDYRCECEYGLGLDKNNKCIVCEGINGIHDKTRHCERCSEYQGINNDTRYCEECNPDDNRCIDNITGICIELTDGIMANDQYYCICQNNFGFDQTTGNCIDCRAHNMAVDFFTGFCIECPSDLIIDEETNMCVCPFKKGFDSDNKHCIRCDSGVDKKTRKCSKSWLSSECIDRKTGFWVYALENQKRNKDDFCTCIENYGFNYTLNLCERCGEGQILDAITNECTDCTGPEMGTFDGECIKCEILGASVDQNTHKCKCGEKEGFDEDDDYRCSDVSSRRFHCIDLETGKIIFTPDLENHCKDKNTKVCREIQENEGLGYIFDCVTCEDGSKFDPDAKACFCGDGLGYDPITNKCIDCALNGLVIDIFTGQCTKCTGSEKEIDPNTNKCMCAKGFGYDHFISVFSDELVYYCTNCSLLGMGIDSQTGRCRICSKDEGEGIDPITGQCKRCDDNEGINEATGFCEVCRYGMSVQNYLCKCPEGLGITKDHKCGQCDLSDGIKTDNFCGKCDFGDGIDQETRKCHYQSSGKCINQTSNELIITPNGLKVNSRGFCSCFNDFGFDPLTGNCLDQEGINSTTKLCQKCNNANGEGINSQTRICEKCQNGQGINVTSGECVICPDGSKVNPITYLCECPENTGFDPVTYRCAPCKETEGIDPETQICGPCKENHGIDPSSGICTKCKDGEGINLKTRICGKCESGNGIDSYTGECIKCKEGQVIDNETQKCICSNKEGFDPVSHECVSCSSQYGIDPITHECIHCIEDQCIDPNSGACISFPDNQTKNSNTYICECITGFGYNPTNSKCEKCPLGQGIDPTTKQCTKCQEGEGINLATMMCGRCPSGQGIDPINGTCIVCREGEGINQNTRKCGRCQSNEAIDPTTRFCGTCRNGFGIDSTIPYCKACSVSMCTVCSSNYSYCSFCSGSYVAIDGICVDGNIDAVEPPSEPEKVPLNFKQCETDNEIIIERPEDASANKNYAVSISGKENEKTVVFEDLKNAKVELSIDPAIKNVTIQPNANTPLEIVVNYQDSNDNAQPVITIDTAAKADTSLKGKGQLTIQSKKEGAELNLNQIVPAKDSQITIQSDSEVKVMQINLYGNSKVEFTNKQKKAVVNTVTLQQKATTELDNVVINGFLKAGLLSMISLTENADIKSATIEISSSNATQSSNPILIGNLRSPPREISIHDRNVGSLLEDDVFVIAESDKSKFECSTWAERFVPSSSNSKYNHADCIDASNNMKRLIANHKDNDDSKGLSKGAIAGIVIAVIVVVAIIIIFVYFFVIRKKRLNSQNEDESFSSEEKRHNKVDDDYENDAI</sequence>
<feature type="domain" description="EGF-like" evidence="3">
    <location>
        <begin position="96"/>
        <end position="143"/>
    </location>
</feature>
<reference evidence="4 5" key="1">
    <citation type="submission" date="2024-04" db="EMBL/GenBank/DDBJ databases">
        <title>Tritrichomonas musculus Genome.</title>
        <authorList>
            <person name="Alves-Ferreira E."/>
            <person name="Grigg M."/>
            <person name="Lorenzi H."/>
            <person name="Galac M."/>
        </authorList>
    </citation>
    <scope>NUCLEOTIDE SEQUENCE [LARGE SCALE GENOMIC DNA]</scope>
    <source>
        <strain evidence="4 5">EAF2021</strain>
    </source>
</reference>
<gene>
    <name evidence="4" type="ORF">M9Y10_030684</name>
</gene>
<proteinExistence type="predicted"/>
<evidence type="ECO:0000313" key="5">
    <source>
        <dbReference type="Proteomes" id="UP001470230"/>
    </source>
</evidence>